<dbReference type="EMBL" id="LXQA011064646">
    <property type="protein sequence ID" value="MCI83338.1"/>
    <property type="molecule type" value="Genomic_DNA"/>
</dbReference>
<proteinExistence type="predicted"/>
<dbReference type="Proteomes" id="UP000265520">
    <property type="component" value="Unassembled WGS sequence"/>
</dbReference>
<keyword evidence="2" id="KW-1185">Reference proteome</keyword>
<feature type="non-terminal residue" evidence="1">
    <location>
        <position position="1"/>
    </location>
</feature>
<sequence>HLSGLLVLLGNPLWDHDP</sequence>
<name>A0A392V4W1_9FABA</name>
<comment type="caution">
    <text evidence="1">The sequence shown here is derived from an EMBL/GenBank/DDBJ whole genome shotgun (WGS) entry which is preliminary data.</text>
</comment>
<accession>A0A392V4W1</accession>
<organism evidence="1 2">
    <name type="scientific">Trifolium medium</name>
    <dbReference type="NCBI Taxonomy" id="97028"/>
    <lineage>
        <taxon>Eukaryota</taxon>
        <taxon>Viridiplantae</taxon>
        <taxon>Streptophyta</taxon>
        <taxon>Embryophyta</taxon>
        <taxon>Tracheophyta</taxon>
        <taxon>Spermatophyta</taxon>
        <taxon>Magnoliopsida</taxon>
        <taxon>eudicotyledons</taxon>
        <taxon>Gunneridae</taxon>
        <taxon>Pentapetalae</taxon>
        <taxon>rosids</taxon>
        <taxon>fabids</taxon>
        <taxon>Fabales</taxon>
        <taxon>Fabaceae</taxon>
        <taxon>Papilionoideae</taxon>
        <taxon>50 kb inversion clade</taxon>
        <taxon>NPAAA clade</taxon>
        <taxon>Hologalegina</taxon>
        <taxon>IRL clade</taxon>
        <taxon>Trifolieae</taxon>
        <taxon>Trifolium</taxon>
    </lineage>
</organism>
<protein>
    <submittedName>
        <fullName evidence="1">Uncharacterized protein</fullName>
    </submittedName>
</protein>
<evidence type="ECO:0000313" key="2">
    <source>
        <dbReference type="Proteomes" id="UP000265520"/>
    </source>
</evidence>
<reference evidence="1 2" key="1">
    <citation type="journal article" date="2018" name="Front. Plant Sci.">
        <title>Red Clover (Trifolium pratense) and Zigzag Clover (T. medium) - A Picture of Genomic Similarities and Differences.</title>
        <authorList>
            <person name="Dluhosova J."/>
            <person name="Istvanek J."/>
            <person name="Nedelnik J."/>
            <person name="Repkova J."/>
        </authorList>
    </citation>
    <scope>NUCLEOTIDE SEQUENCE [LARGE SCALE GENOMIC DNA]</scope>
    <source>
        <strain evidence="2">cv. 10/8</strain>
        <tissue evidence="1">Leaf</tissue>
    </source>
</reference>
<dbReference type="AlphaFoldDB" id="A0A392V4W1"/>
<evidence type="ECO:0000313" key="1">
    <source>
        <dbReference type="EMBL" id="MCI83338.1"/>
    </source>
</evidence>